<evidence type="ECO:0000256" key="1">
    <source>
        <dbReference type="SAM" id="MobiDB-lite"/>
    </source>
</evidence>
<dbReference type="Proteomes" id="UP000784294">
    <property type="component" value="Unassembled WGS sequence"/>
</dbReference>
<sequence>MSGCCQGTDEAPTGRLRRRRSSQGQPSGLDRMRQRIERVRSLLPADLHQFVLPGCVSSVSRSSLASGWTGGQLTTERGAGWPKRLRNGLLCGEEDGEKGQVRRIPSPEASNPLDARLFLSISRRFRRSRDGCHWRRHLMTALSDPELNLKCTLLSLEPWNSSGLTRI</sequence>
<protein>
    <submittedName>
        <fullName evidence="2">Uncharacterized protein</fullName>
    </submittedName>
</protein>
<dbReference type="AlphaFoldDB" id="A0A3S5BVE9"/>
<reference evidence="2" key="1">
    <citation type="submission" date="2018-11" db="EMBL/GenBank/DDBJ databases">
        <authorList>
            <consortium name="Pathogen Informatics"/>
        </authorList>
    </citation>
    <scope>NUCLEOTIDE SEQUENCE</scope>
</reference>
<evidence type="ECO:0000313" key="3">
    <source>
        <dbReference type="Proteomes" id="UP000784294"/>
    </source>
</evidence>
<organism evidence="2 3">
    <name type="scientific">Protopolystoma xenopodis</name>
    <dbReference type="NCBI Taxonomy" id="117903"/>
    <lineage>
        <taxon>Eukaryota</taxon>
        <taxon>Metazoa</taxon>
        <taxon>Spiralia</taxon>
        <taxon>Lophotrochozoa</taxon>
        <taxon>Platyhelminthes</taxon>
        <taxon>Monogenea</taxon>
        <taxon>Polyopisthocotylea</taxon>
        <taxon>Polystomatidea</taxon>
        <taxon>Polystomatidae</taxon>
        <taxon>Protopolystoma</taxon>
    </lineage>
</organism>
<keyword evidence="3" id="KW-1185">Reference proteome</keyword>
<proteinExistence type="predicted"/>
<feature type="region of interest" description="Disordered" evidence="1">
    <location>
        <begin position="1"/>
        <end position="31"/>
    </location>
</feature>
<comment type="caution">
    <text evidence="2">The sequence shown here is derived from an EMBL/GenBank/DDBJ whole genome shotgun (WGS) entry which is preliminary data.</text>
</comment>
<dbReference type="EMBL" id="CAAALY010044797">
    <property type="protein sequence ID" value="VEL20120.1"/>
    <property type="molecule type" value="Genomic_DNA"/>
</dbReference>
<evidence type="ECO:0000313" key="2">
    <source>
        <dbReference type="EMBL" id="VEL20120.1"/>
    </source>
</evidence>
<name>A0A3S5BVE9_9PLAT</name>
<gene>
    <name evidence="2" type="ORF">PXEA_LOCUS13560</name>
</gene>
<accession>A0A3S5BVE9</accession>